<dbReference type="NCBIfam" id="TIGR01081">
    <property type="entry name" value="mpl"/>
    <property type="match status" value="1"/>
</dbReference>
<dbReference type="Pfam" id="PF01225">
    <property type="entry name" value="Mur_ligase"/>
    <property type="match status" value="1"/>
</dbReference>
<feature type="domain" description="Mur ligase central" evidence="12">
    <location>
        <begin position="108"/>
        <end position="298"/>
    </location>
</feature>
<evidence type="ECO:0000256" key="3">
    <source>
        <dbReference type="ARBA" id="ARBA00022741"/>
    </source>
</evidence>
<keyword evidence="3 9" id="KW-0547">Nucleotide-binding</keyword>
<dbReference type="Gene3D" id="3.40.1190.10">
    <property type="entry name" value="Mur-like, catalytic domain"/>
    <property type="match status" value="1"/>
</dbReference>
<dbReference type="SUPFAM" id="SSF51984">
    <property type="entry name" value="MurCD N-terminal domain"/>
    <property type="match status" value="1"/>
</dbReference>
<feature type="domain" description="Mur ligase C-terminal" evidence="11">
    <location>
        <begin position="320"/>
        <end position="446"/>
    </location>
</feature>
<feature type="binding site" evidence="9">
    <location>
        <begin position="110"/>
        <end position="116"/>
    </location>
    <ligand>
        <name>ATP</name>
        <dbReference type="ChEBI" id="CHEBI:30616"/>
    </ligand>
</feature>
<dbReference type="AlphaFoldDB" id="A0A316EU03"/>
<keyword evidence="1 9" id="KW-0436">Ligase</keyword>
<dbReference type="GO" id="GO:0051301">
    <property type="term" value="P:cell division"/>
    <property type="evidence" value="ECO:0007669"/>
    <property type="project" value="UniProtKB-KW"/>
</dbReference>
<dbReference type="GeneID" id="98341733"/>
<sequence>MHIHILGICGTFMGGLAVLARQAGHRVTGCDANVYPPMSTQLEAQGIELIEGFDPSQISLEPDLFVIGNVVSRGNPLMEAILDRNLPYTSGPQWLGEHVLAGKWVLAVAGTHGKTTTTSMLSWILEDAGYEPGFLVGGVPQNFGISARLTASDFFVIEADEYDTAFFDKRSKFVHYRPRTAILNNLEYDHADIFPDLAAIETQFHHLVRTVPRQGRLLVNGNEPSLARVLERGCWSEVEQFGMGNWREGNAATPVPEGKDGFDVWFDDKGQEALQGTVIWDLQGTHNRMNALAAIAAARHVGVPPARAIESLSRFANVKRRMEVRGVANGVTVYDDFAHHPTAIQTTLDGLRRRVGEARILAVLEPRSNTMKLGVMKAQLPASLEGADLVFGYGAPGGKDALGWDLAESLAPLGDKAAAFQDIGALVAAVRAAAKPGDHVLVMSNGGFGDVHRKLLDALAAPLA</sequence>
<feature type="domain" description="Mur ligase N-terminal catalytic" evidence="10">
    <location>
        <begin position="2"/>
        <end position="99"/>
    </location>
</feature>
<dbReference type="InterPro" id="IPR036615">
    <property type="entry name" value="Mur_ligase_C_dom_sf"/>
</dbReference>
<accession>A0A316EU03</accession>
<dbReference type="SUPFAM" id="SSF53623">
    <property type="entry name" value="MurD-like peptide ligases, catalytic domain"/>
    <property type="match status" value="1"/>
</dbReference>
<dbReference type="Pfam" id="PF08245">
    <property type="entry name" value="Mur_ligase_M"/>
    <property type="match status" value="1"/>
</dbReference>
<comment type="catalytic activity">
    <reaction evidence="9">
        <text>UDP-N-acetyl-alpha-D-muramate + L-alanyl-gamma-D-glutamyl-meso-2,6-diaminopimelate + ATP = UDP-N-acetyl-alpha-D-muramoyl-L-alanyl-gamma-D-glutamyl-meso-2,6-diaminopimelate + ADP + phosphate + H(+)</text>
        <dbReference type="Rhea" id="RHEA:29563"/>
        <dbReference type="ChEBI" id="CHEBI:15378"/>
        <dbReference type="ChEBI" id="CHEBI:30616"/>
        <dbReference type="ChEBI" id="CHEBI:43474"/>
        <dbReference type="ChEBI" id="CHEBI:61401"/>
        <dbReference type="ChEBI" id="CHEBI:70757"/>
        <dbReference type="ChEBI" id="CHEBI:83905"/>
        <dbReference type="ChEBI" id="CHEBI:456216"/>
        <dbReference type="EC" id="6.3.2.45"/>
    </reaction>
</comment>
<protein>
    <recommendedName>
        <fullName evidence="9">UDP-N-acetylmuramate--L-alanyl-gamma-D-glutamyl-meso-2,6-diaminoheptandioate ligase</fullName>
        <ecNumber evidence="9">6.3.2.45</ecNumber>
    </recommendedName>
    <alternativeName>
        <fullName evidence="9">Murein peptide ligase</fullName>
    </alternativeName>
    <alternativeName>
        <fullName evidence="9">UDP-N-acetylmuramate:L-alanyl-gamma-D-glutamyl-meso-diaminopimelate ligase</fullName>
    </alternativeName>
</protein>
<evidence type="ECO:0000259" key="10">
    <source>
        <dbReference type="Pfam" id="PF01225"/>
    </source>
</evidence>
<dbReference type="GO" id="GO:0106418">
    <property type="term" value="F:UDP-N-acetylmuramate-L-alanyl-gamma-D-glutamyl-meso-2,6-diaminoheptanedioate ligase activity"/>
    <property type="evidence" value="ECO:0007669"/>
    <property type="project" value="UniProtKB-EC"/>
</dbReference>
<dbReference type="Proteomes" id="UP000245754">
    <property type="component" value="Unassembled WGS sequence"/>
</dbReference>
<evidence type="ECO:0000256" key="6">
    <source>
        <dbReference type="ARBA" id="ARBA00022984"/>
    </source>
</evidence>
<keyword evidence="8 9" id="KW-0961">Cell wall biogenesis/degradation</keyword>
<dbReference type="InterPro" id="IPR013221">
    <property type="entry name" value="Mur_ligase_cen"/>
</dbReference>
<keyword evidence="9" id="KW-0460">Magnesium</keyword>
<evidence type="ECO:0000256" key="2">
    <source>
        <dbReference type="ARBA" id="ARBA00022618"/>
    </source>
</evidence>
<dbReference type="GO" id="GO:0071555">
    <property type="term" value="P:cell wall organization"/>
    <property type="evidence" value="ECO:0007669"/>
    <property type="project" value="UniProtKB-KW"/>
</dbReference>
<dbReference type="InterPro" id="IPR004101">
    <property type="entry name" value="Mur_ligase_C"/>
</dbReference>
<keyword evidence="7 9" id="KW-0131">Cell cycle</keyword>
<dbReference type="HAMAP" id="MF_02020">
    <property type="entry name" value="Mpl"/>
    <property type="match status" value="1"/>
</dbReference>
<keyword evidence="4 9" id="KW-0067">ATP-binding</keyword>
<dbReference type="InterPro" id="IPR005757">
    <property type="entry name" value="Mpl"/>
</dbReference>
<comment type="caution">
    <text evidence="13">The sequence shown here is derived from an EMBL/GenBank/DDBJ whole genome shotgun (WGS) entry which is preliminary data.</text>
</comment>
<dbReference type="GO" id="GO:0008360">
    <property type="term" value="P:regulation of cell shape"/>
    <property type="evidence" value="ECO:0007669"/>
    <property type="project" value="UniProtKB-KW"/>
</dbReference>
<reference evidence="13 14" key="1">
    <citation type="submission" date="2018-05" db="EMBL/GenBank/DDBJ databases">
        <title>Genomic Encyclopedia of Type Strains, Phase IV (KMG-V): Genome sequencing to study the core and pangenomes of soil and plant-associated prokaryotes.</title>
        <authorList>
            <person name="Whitman W."/>
        </authorList>
    </citation>
    <scope>NUCLEOTIDE SEQUENCE [LARGE SCALE GENOMIC DNA]</scope>
    <source>
        <strain evidence="13 14">SLV-132</strain>
    </source>
</reference>
<dbReference type="InterPro" id="IPR036565">
    <property type="entry name" value="Mur-like_cat_sf"/>
</dbReference>
<dbReference type="GO" id="GO:0009252">
    <property type="term" value="P:peptidoglycan biosynthetic process"/>
    <property type="evidence" value="ECO:0007669"/>
    <property type="project" value="UniProtKB-KW"/>
</dbReference>
<gene>
    <name evidence="9" type="primary">mpl</name>
    <name evidence="13" type="ORF">C7419_101101</name>
</gene>
<dbReference type="PANTHER" id="PTHR43445:SF5">
    <property type="entry name" value="UDP-N-ACETYLMURAMATE--L-ALANYL-GAMMA-D-GLUTAMYL-MESO-2,6-DIAMINOHEPTANDIOATE LIGASE"/>
    <property type="match status" value="1"/>
</dbReference>
<comment type="pathway">
    <text evidence="9">Cell wall biogenesis; peptidoglycan recycling.</text>
</comment>
<evidence type="ECO:0000259" key="11">
    <source>
        <dbReference type="Pfam" id="PF02875"/>
    </source>
</evidence>
<organism evidence="13 14">
    <name type="scientific">Cupriavidus plantarum</name>
    <dbReference type="NCBI Taxonomy" id="942865"/>
    <lineage>
        <taxon>Bacteria</taxon>
        <taxon>Pseudomonadati</taxon>
        <taxon>Pseudomonadota</taxon>
        <taxon>Betaproteobacteria</taxon>
        <taxon>Burkholderiales</taxon>
        <taxon>Burkholderiaceae</taxon>
        <taxon>Cupriavidus</taxon>
    </lineage>
</organism>
<keyword evidence="2 9" id="KW-0132">Cell division</keyword>
<dbReference type="InterPro" id="IPR000713">
    <property type="entry name" value="Mur_ligase_N"/>
</dbReference>
<evidence type="ECO:0000256" key="4">
    <source>
        <dbReference type="ARBA" id="ARBA00022840"/>
    </source>
</evidence>
<keyword evidence="6 9" id="KW-0573">Peptidoglycan synthesis</keyword>
<dbReference type="Pfam" id="PF02875">
    <property type="entry name" value="Mur_ligase_C"/>
    <property type="match status" value="1"/>
</dbReference>
<dbReference type="RefSeq" id="WP_109580099.1">
    <property type="nucleotide sequence ID" value="NZ_CAJPUX010000003.1"/>
</dbReference>
<proteinExistence type="inferred from homology"/>
<dbReference type="EC" id="6.3.2.45" evidence="9"/>
<dbReference type="PANTHER" id="PTHR43445">
    <property type="entry name" value="UDP-N-ACETYLMURAMATE--L-ALANINE LIGASE-RELATED"/>
    <property type="match status" value="1"/>
</dbReference>
<keyword evidence="5 9" id="KW-0133">Cell shape</keyword>
<evidence type="ECO:0000256" key="8">
    <source>
        <dbReference type="ARBA" id="ARBA00023316"/>
    </source>
</evidence>
<dbReference type="SUPFAM" id="SSF53244">
    <property type="entry name" value="MurD-like peptide ligases, peptide-binding domain"/>
    <property type="match status" value="1"/>
</dbReference>
<evidence type="ECO:0000256" key="7">
    <source>
        <dbReference type="ARBA" id="ARBA00023306"/>
    </source>
</evidence>
<comment type="function">
    <text evidence="9">Reutilizes the intact tripeptide L-alanyl-gamma-D-glutamyl-meso-diaminopimelate by linking it to UDP-N-acetylmuramate.</text>
</comment>
<dbReference type="EMBL" id="QGGT01000001">
    <property type="protein sequence ID" value="PWK36247.1"/>
    <property type="molecule type" value="Genomic_DNA"/>
</dbReference>
<comment type="cofactor">
    <cofactor evidence="9">
        <name>Mg(2+)</name>
        <dbReference type="ChEBI" id="CHEBI:18420"/>
    </cofactor>
</comment>
<evidence type="ECO:0000256" key="5">
    <source>
        <dbReference type="ARBA" id="ARBA00022960"/>
    </source>
</evidence>
<keyword evidence="14" id="KW-1185">Reference proteome</keyword>
<name>A0A316EU03_9BURK</name>
<dbReference type="UniPathway" id="UPA00544"/>
<evidence type="ECO:0000256" key="9">
    <source>
        <dbReference type="HAMAP-Rule" id="MF_02020"/>
    </source>
</evidence>
<dbReference type="InterPro" id="IPR050061">
    <property type="entry name" value="MurCDEF_pg_biosynth"/>
</dbReference>
<comment type="similarity">
    <text evidence="9">Belongs to the MurCDEF family. Mpl subfamily.</text>
</comment>
<evidence type="ECO:0000259" key="12">
    <source>
        <dbReference type="Pfam" id="PF08245"/>
    </source>
</evidence>
<dbReference type="GO" id="GO:0009254">
    <property type="term" value="P:peptidoglycan turnover"/>
    <property type="evidence" value="ECO:0007669"/>
    <property type="project" value="UniProtKB-UniRule"/>
</dbReference>
<dbReference type="Gene3D" id="3.40.50.720">
    <property type="entry name" value="NAD(P)-binding Rossmann-like Domain"/>
    <property type="match status" value="1"/>
</dbReference>
<dbReference type="Gene3D" id="3.90.190.20">
    <property type="entry name" value="Mur ligase, C-terminal domain"/>
    <property type="match status" value="1"/>
</dbReference>
<dbReference type="GO" id="GO:0005524">
    <property type="term" value="F:ATP binding"/>
    <property type="evidence" value="ECO:0007669"/>
    <property type="project" value="UniProtKB-UniRule"/>
</dbReference>
<evidence type="ECO:0000313" key="13">
    <source>
        <dbReference type="EMBL" id="PWK36247.1"/>
    </source>
</evidence>
<evidence type="ECO:0000313" key="14">
    <source>
        <dbReference type="Proteomes" id="UP000245754"/>
    </source>
</evidence>
<evidence type="ECO:0000256" key="1">
    <source>
        <dbReference type="ARBA" id="ARBA00022598"/>
    </source>
</evidence>